<feature type="domain" description="Chitin-binding type-2" evidence="2">
    <location>
        <begin position="36"/>
        <end position="104"/>
    </location>
</feature>
<dbReference type="Gene3D" id="2.170.140.10">
    <property type="entry name" value="Chitin binding domain"/>
    <property type="match status" value="1"/>
</dbReference>
<dbReference type="PANTHER" id="PTHR22933:SF43">
    <property type="entry name" value="LP10131P"/>
    <property type="match status" value="1"/>
</dbReference>
<dbReference type="GO" id="GO:0008061">
    <property type="term" value="F:chitin binding"/>
    <property type="evidence" value="ECO:0007669"/>
    <property type="project" value="InterPro"/>
</dbReference>
<sequence>MKIFLIFVLIGIAAARMAYQFSDGYLEVLGAEPTQAFTCENRPYGYYADTANDCKVFHICLPLEDGEGQVLEVHQFSFFCGNQTVFSQESLTCAHPEDSLPCTEAEALYESSNADFGVIPDNKLEERK</sequence>
<comment type="caution">
    <text evidence="3">The sequence shown here is derived from an EMBL/GenBank/DDBJ whole genome shotgun (WGS) entry which is preliminary data.</text>
</comment>
<dbReference type="OrthoDB" id="6407151at2759"/>
<dbReference type="PROSITE" id="PS50940">
    <property type="entry name" value="CHIT_BIND_II"/>
    <property type="match status" value="1"/>
</dbReference>
<dbReference type="Proteomes" id="UP000326759">
    <property type="component" value="Unassembled WGS sequence"/>
</dbReference>
<dbReference type="SMART" id="SM00494">
    <property type="entry name" value="ChtBD2"/>
    <property type="match status" value="1"/>
</dbReference>
<evidence type="ECO:0000256" key="1">
    <source>
        <dbReference type="SAM" id="SignalP"/>
    </source>
</evidence>
<dbReference type="InterPro" id="IPR052976">
    <property type="entry name" value="Scoloptoxin-like"/>
</dbReference>
<evidence type="ECO:0000313" key="3">
    <source>
        <dbReference type="EMBL" id="KAB7501799.1"/>
    </source>
</evidence>
<organism evidence="3 4">
    <name type="scientific">Armadillidium nasatum</name>
    <dbReference type="NCBI Taxonomy" id="96803"/>
    <lineage>
        <taxon>Eukaryota</taxon>
        <taxon>Metazoa</taxon>
        <taxon>Ecdysozoa</taxon>
        <taxon>Arthropoda</taxon>
        <taxon>Crustacea</taxon>
        <taxon>Multicrustacea</taxon>
        <taxon>Malacostraca</taxon>
        <taxon>Eumalacostraca</taxon>
        <taxon>Peracarida</taxon>
        <taxon>Isopoda</taxon>
        <taxon>Oniscidea</taxon>
        <taxon>Crinocheta</taxon>
        <taxon>Armadillidiidae</taxon>
        <taxon>Armadillidium</taxon>
    </lineage>
</organism>
<reference evidence="3 4" key="1">
    <citation type="journal article" date="2019" name="PLoS Biol.">
        <title>Sex chromosomes control vertical transmission of feminizing Wolbachia symbionts in an isopod.</title>
        <authorList>
            <person name="Becking T."/>
            <person name="Chebbi M.A."/>
            <person name="Giraud I."/>
            <person name="Moumen B."/>
            <person name="Laverre T."/>
            <person name="Caubet Y."/>
            <person name="Peccoud J."/>
            <person name="Gilbert C."/>
            <person name="Cordaux R."/>
        </authorList>
    </citation>
    <scope>NUCLEOTIDE SEQUENCE [LARGE SCALE GENOMIC DNA]</scope>
    <source>
        <strain evidence="3">ANa2</strain>
        <tissue evidence="3">Whole body excluding digestive tract and cuticle</tissue>
    </source>
</reference>
<dbReference type="SUPFAM" id="SSF57625">
    <property type="entry name" value="Invertebrate chitin-binding proteins"/>
    <property type="match status" value="1"/>
</dbReference>
<feature type="signal peptide" evidence="1">
    <location>
        <begin position="1"/>
        <end position="15"/>
    </location>
</feature>
<keyword evidence="1" id="KW-0732">Signal</keyword>
<dbReference type="PANTHER" id="PTHR22933">
    <property type="entry name" value="FI18007P1-RELATED"/>
    <property type="match status" value="1"/>
</dbReference>
<protein>
    <recommendedName>
        <fullName evidence="2">Chitin-binding type-2 domain-containing protein</fullName>
    </recommendedName>
</protein>
<keyword evidence="4" id="KW-1185">Reference proteome</keyword>
<gene>
    <name evidence="3" type="ORF">Anas_11206</name>
</gene>
<evidence type="ECO:0000259" key="2">
    <source>
        <dbReference type="PROSITE" id="PS50940"/>
    </source>
</evidence>
<dbReference type="Pfam" id="PF01607">
    <property type="entry name" value="CBM_14"/>
    <property type="match status" value="1"/>
</dbReference>
<proteinExistence type="predicted"/>
<dbReference type="InterPro" id="IPR002557">
    <property type="entry name" value="Chitin-bd_dom"/>
</dbReference>
<feature type="chain" id="PRO_5024378394" description="Chitin-binding type-2 domain-containing protein" evidence="1">
    <location>
        <begin position="16"/>
        <end position="128"/>
    </location>
</feature>
<dbReference type="EMBL" id="SEYY01009471">
    <property type="protein sequence ID" value="KAB7501799.1"/>
    <property type="molecule type" value="Genomic_DNA"/>
</dbReference>
<name>A0A5N5T6K9_9CRUS</name>
<dbReference type="InterPro" id="IPR036508">
    <property type="entry name" value="Chitin-bd_dom_sf"/>
</dbReference>
<accession>A0A5N5T6K9</accession>
<dbReference type="AlphaFoldDB" id="A0A5N5T6K9"/>
<dbReference type="GO" id="GO:0005576">
    <property type="term" value="C:extracellular region"/>
    <property type="evidence" value="ECO:0007669"/>
    <property type="project" value="InterPro"/>
</dbReference>
<evidence type="ECO:0000313" key="4">
    <source>
        <dbReference type="Proteomes" id="UP000326759"/>
    </source>
</evidence>